<evidence type="ECO:0000313" key="1">
    <source>
        <dbReference type="EMBL" id="CAL4085402.1"/>
    </source>
</evidence>
<name>A0AAV2QJX9_MEGNR</name>
<dbReference type="AlphaFoldDB" id="A0AAV2QJX9"/>
<dbReference type="EMBL" id="CAXKWB010006998">
    <property type="protein sequence ID" value="CAL4085402.1"/>
    <property type="molecule type" value="Genomic_DNA"/>
</dbReference>
<sequence length="150" mass="17814">MTLDTDKISFTIFKTNRLIIPNLPEHIEFLNCKINSSTEIKFLGLTLDENLTWDQHTTVICNKLKSLFHIFYNIRNFLSEQDIRTIYYFLIYSRIKYGINLYGQAAKTKIKQIQTLQNQLLKVLSSKNYRFSTNELHREFNLLKVEDIAK</sequence>
<keyword evidence="2" id="KW-1185">Reference proteome</keyword>
<organism evidence="1 2">
    <name type="scientific">Meganyctiphanes norvegica</name>
    <name type="common">Northern krill</name>
    <name type="synonym">Thysanopoda norvegica</name>
    <dbReference type="NCBI Taxonomy" id="48144"/>
    <lineage>
        <taxon>Eukaryota</taxon>
        <taxon>Metazoa</taxon>
        <taxon>Ecdysozoa</taxon>
        <taxon>Arthropoda</taxon>
        <taxon>Crustacea</taxon>
        <taxon>Multicrustacea</taxon>
        <taxon>Malacostraca</taxon>
        <taxon>Eumalacostraca</taxon>
        <taxon>Eucarida</taxon>
        <taxon>Euphausiacea</taxon>
        <taxon>Euphausiidae</taxon>
        <taxon>Meganyctiphanes</taxon>
    </lineage>
</organism>
<protein>
    <submittedName>
        <fullName evidence="1">Uncharacterized protein</fullName>
    </submittedName>
</protein>
<gene>
    <name evidence="1" type="ORF">MNOR_LOCUS12671</name>
</gene>
<proteinExistence type="predicted"/>
<dbReference type="Proteomes" id="UP001497623">
    <property type="component" value="Unassembled WGS sequence"/>
</dbReference>
<evidence type="ECO:0000313" key="2">
    <source>
        <dbReference type="Proteomes" id="UP001497623"/>
    </source>
</evidence>
<accession>A0AAV2QJX9</accession>
<reference evidence="1 2" key="1">
    <citation type="submission" date="2024-05" db="EMBL/GenBank/DDBJ databases">
        <authorList>
            <person name="Wallberg A."/>
        </authorList>
    </citation>
    <scope>NUCLEOTIDE SEQUENCE [LARGE SCALE GENOMIC DNA]</scope>
</reference>
<comment type="caution">
    <text evidence="1">The sequence shown here is derived from an EMBL/GenBank/DDBJ whole genome shotgun (WGS) entry which is preliminary data.</text>
</comment>